<organism evidence="1 2">
    <name type="scientific">Gossypium australe</name>
    <dbReference type="NCBI Taxonomy" id="47621"/>
    <lineage>
        <taxon>Eukaryota</taxon>
        <taxon>Viridiplantae</taxon>
        <taxon>Streptophyta</taxon>
        <taxon>Embryophyta</taxon>
        <taxon>Tracheophyta</taxon>
        <taxon>Spermatophyta</taxon>
        <taxon>Magnoliopsida</taxon>
        <taxon>eudicotyledons</taxon>
        <taxon>Gunneridae</taxon>
        <taxon>Pentapetalae</taxon>
        <taxon>rosids</taxon>
        <taxon>malvids</taxon>
        <taxon>Malvales</taxon>
        <taxon>Malvaceae</taxon>
        <taxon>Malvoideae</taxon>
        <taxon>Gossypium</taxon>
    </lineage>
</organism>
<protein>
    <submittedName>
        <fullName evidence="1">Uncharacterized protein</fullName>
    </submittedName>
</protein>
<evidence type="ECO:0000313" key="1">
    <source>
        <dbReference type="EMBL" id="KAA3472925.1"/>
    </source>
</evidence>
<dbReference type="Proteomes" id="UP000325315">
    <property type="component" value="Unassembled WGS sequence"/>
</dbReference>
<gene>
    <name evidence="1" type="ORF">EPI10_023347</name>
</gene>
<accession>A0A5B6VVA0</accession>
<evidence type="ECO:0000313" key="2">
    <source>
        <dbReference type="Proteomes" id="UP000325315"/>
    </source>
</evidence>
<proteinExistence type="predicted"/>
<keyword evidence="2" id="KW-1185">Reference proteome</keyword>
<dbReference type="EMBL" id="SMMG02000005">
    <property type="protein sequence ID" value="KAA3472925.1"/>
    <property type="molecule type" value="Genomic_DNA"/>
</dbReference>
<sequence>MISGLTDGNNVIPSLLTDMVGSQFYISEVLPQKPLCSNLLSKNPTPAREKNKITWNAITKCFVPRDVKEGFRINCLPSKLYRAANHMFWLLNYEFAKENWD</sequence>
<comment type="caution">
    <text evidence="1">The sequence shown here is derived from an EMBL/GenBank/DDBJ whole genome shotgun (WGS) entry which is preliminary data.</text>
</comment>
<dbReference type="AlphaFoldDB" id="A0A5B6VVA0"/>
<name>A0A5B6VVA0_9ROSI</name>
<reference evidence="2" key="1">
    <citation type="journal article" date="2019" name="Plant Biotechnol. J.">
        <title>Genome sequencing of the Australian wild diploid species Gossypium australe highlights disease resistance and delayed gland morphogenesis.</title>
        <authorList>
            <person name="Cai Y."/>
            <person name="Cai X."/>
            <person name="Wang Q."/>
            <person name="Wang P."/>
            <person name="Zhang Y."/>
            <person name="Cai C."/>
            <person name="Xu Y."/>
            <person name="Wang K."/>
            <person name="Zhou Z."/>
            <person name="Wang C."/>
            <person name="Geng S."/>
            <person name="Li B."/>
            <person name="Dong Q."/>
            <person name="Hou Y."/>
            <person name="Wang H."/>
            <person name="Ai P."/>
            <person name="Liu Z."/>
            <person name="Yi F."/>
            <person name="Sun M."/>
            <person name="An G."/>
            <person name="Cheng J."/>
            <person name="Zhang Y."/>
            <person name="Shi Q."/>
            <person name="Xie Y."/>
            <person name="Shi X."/>
            <person name="Chang Y."/>
            <person name="Huang F."/>
            <person name="Chen Y."/>
            <person name="Hong S."/>
            <person name="Mi L."/>
            <person name="Sun Q."/>
            <person name="Zhang L."/>
            <person name="Zhou B."/>
            <person name="Peng R."/>
            <person name="Zhang X."/>
            <person name="Liu F."/>
        </authorList>
    </citation>
    <scope>NUCLEOTIDE SEQUENCE [LARGE SCALE GENOMIC DNA]</scope>
    <source>
        <strain evidence="2">cv. PA1801</strain>
    </source>
</reference>